<organism evidence="4 5">
    <name type="scientific">Roseobacter fucihabitans</name>
    <dbReference type="NCBI Taxonomy" id="1537242"/>
    <lineage>
        <taxon>Bacteria</taxon>
        <taxon>Pseudomonadati</taxon>
        <taxon>Pseudomonadota</taxon>
        <taxon>Alphaproteobacteria</taxon>
        <taxon>Rhodobacterales</taxon>
        <taxon>Roseobacteraceae</taxon>
        <taxon>Roseobacter</taxon>
    </lineage>
</organism>
<evidence type="ECO:0000256" key="1">
    <source>
        <dbReference type="SAM" id="MobiDB-lite"/>
    </source>
</evidence>
<gene>
    <name evidence="4" type="ORF">ROLI_035600</name>
</gene>
<name>A0ABZ2BWW8_9RHOB</name>
<keyword evidence="5" id="KW-1185">Reference proteome</keyword>
<evidence type="ECO:0000256" key="2">
    <source>
        <dbReference type="SAM" id="SignalP"/>
    </source>
</evidence>
<dbReference type="InterPro" id="IPR009683">
    <property type="entry name" value="Extensin-like_C"/>
</dbReference>
<feature type="signal peptide" evidence="2">
    <location>
        <begin position="1"/>
        <end position="19"/>
    </location>
</feature>
<accession>A0ABZ2BWW8</accession>
<dbReference type="RefSeq" id="WP_187428999.1">
    <property type="nucleotide sequence ID" value="NZ_CP143423.1"/>
</dbReference>
<evidence type="ECO:0000313" key="4">
    <source>
        <dbReference type="EMBL" id="WVX50462.1"/>
    </source>
</evidence>
<feature type="chain" id="PRO_5045702818" description="Extensin-like C-terminal domain-containing protein" evidence="2">
    <location>
        <begin position="20"/>
        <end position="266"/>
    </location>
</feature>
<protein>
    <recommendedName>
        <fullName evidence="3">Extensin-like C-terminal domain-containing protein</fullName>
    </recommendedName>
</protein>
<reference evidence="5" key="2">
    <citation type="submission" date="2024-01" db="EMBL/GenBank/DDBJ databases">
        <title>Roseobacter fucihabitans sp. nov., isolated from the brown alga Fucus spiralis.</title>
        <authorList>
            <person name="Hahnke S."/>
            <person name="Berger M."/>
            <person name="Schlingloff A."/>
            <person name="Athale I."/>
            <person name="Neumann-Schaal M."/>
            <person name="Adenaya A."/>
            <person name="Poehlein A."/>
            <person name="Daniel R."/>
            <person name="Pertersen J."/>
            <person name="Brinkhoff T."/>
        </authorList>
    </citation>
    <scope>NUCLEOTIDE SEQUENCE [LARGE SCALE GENOMIC DNA]</scope>
    <source>
        <strain evidence="5">B14</strain>
    </source>
</reference>
<sequence length="266" mass="28919">MRGLVLVFVLLAGMAAAKAPQTSPRPEIRPDHSPRGTQRVTLEGSGTIAALQRSPEAQAASLRGDGPRTSLRPQIRTRAVKRAIRKQQKLRAKGAICGDPEIQGERVGRVPGRIAGCGIDQAVKVRSVSGITLSQRSVMDCTTAQALKIWVDGSVKPAFRKHGGGLQGLRVAAHYACRTRNNKKDARISEHGKGRAIDVSGFKMRDGSVVSVLKGWNARDTNKAMRQVHKGACGPFGTVLGPNADRYHRDHFHFDTARYRNGTYCR</sequence>
<feature type="region of interest" description="Disordered" evidence="1">
    <location>
        <begin position="18"/>
        <end position="38"/>
    </location>
</feature>
<feature type="domain" description="Extensin-like C-terminal" evidence="3">
    <location>
        <begin position="115"/>
        <end position="266"/>
    </location>
</feature>
<proteinExistence type="predicted"/>
<dbReference type="Pfam" id="PF06904">
    <property type="entry name" value="Extensin-like_C"/>
    <property type="match status" value="1"/>
</dbReference>
<keyword evidence="2" id="KW-0732">Signal</keyword>
<reference evidence="4 5" key="1">
    <citation type="submission" date="2015-07" db="EMBL/GenBank/DDBJ databases">
        <authorList>
            <person name="Voget S."/>
            <person name="Dogs M."/>
            <person name="Brinkhoff T.H."/>
            <person name="Daniel R."/>
        </authorList>
    </citation>
    <scope>NUCLEOTIDE SEQUENCE [LARGE SCALE GENOMIC DNA]</scope>
    <source>
        <strain evidence="4 5">B14</strain>
    </source>
</reference>
<evidence type="ECO:0000259" key="3">
    <source>
        <dbReference type="Pfam" id="PF06904"/>
    </source>
</evidence>
<dbReference type="Proteomes" id="UP001318682">
    <property type="component" value="Chromosome"/>
</dbReference>
<dbReference type="EMBL" id="CP143423">
    <property type="protein sequence ID" value="WVX50462.1"/>
    <property type="molecule type" value="Genomic_DNA"/>
</dbReference>
<evidence type="ECO:0000313" key="5">
    <source>
        <dbReference type="Proteomes" id="UP001318682"/>
    </source>
</evidence>